<dbReference type="GO" id="GO:0022857">
    <property type="term" value="F:transmembrane transporter activity"/>
    <property type="evidence" value="ECO:0007669"/>
    <property type="project" value="InterPro"/>
</dbReference>
<dbReference type="AlphaFoldDB" id="A0A3Q9JMR8"/>
<feature type="transmembrane region" description="Helical" evidence="7">
    <location>
        <begin position="175"/>
        <end position="197"/>
    </location>
</feature>
<feature type="transmembrane region" description="Helical" evidence="7">
    <location>
        <begin position="238"/>
        <end position="262"/>
    </location>
</feature>
<gene>
    <name evidence="9" type="ORF">DM558_14615</name>
</gene>
<evidence type="ECO:0000256" key="7">
    <source>
        <dbReference type="SAM" id="Phobius"/>
    </source>
</evidence>
<evidence type="ECO:0000256" key="2">
    <source>
        <dbReference type="ARBA" id="ARBA00022475"/>
    </source>
</evidence>
<dbReference type="Pfam" id="PF07690">
    <property type="entry name" value="MFS_1"/>
    <property type="match status" value="1"/>
</dbReference>
<reference evidence="10" key="1">
    <citation type="submission" date="2018-06" db="EMBL/GenBank/DDBJ databases">
        <title>Complete genome of Pseudomonas insecticola strain QZS01.</title>
        <authorList>
            <person name="Wang J."/>
            <person name="Su Q."/>
        </authorList>
    </citation>
    <scope>NUCLEOTIDE SEQUENCE [LARGE SCALE GENOMIC DNA]</scope>
    <source>
        <strain evidence="10">QZS01</strain>
    </source>
</reference>
<dbReference type="KEGG" id="emo:DM558_14615"/>
<feature type="transmembrane region" description="Helical" evidence="7">
    <location>
        <begin position="405"/>
        <end position="426"/>
    </location>
</feature>
<keyword evidence="10" id="KW-1185">Reference proteome</keyword>
<feature type="transmembrane region" description="Helical" evidence="7">
    <location>
        <begin position="282"/>
        <end position="303"/>
    </location>
</feature>
<evidence type="ECO:0000256" key="5">
    <source>
        <dbReference type="ARBA" id="ARBA00023136"/>
    </source>
</evidence>
<proteinExistence type="inferred from homology"/>
<dbReference type="InterPro" id="IPR050382">
    <property type="entry name" value="MFS_Na/Anion_cotransporter"/>
</dbReference>
<feature type="transmembrane region" description="Helical" evidence="7">
    <location>
        <begin position="315"/>
        <end position="335"/>
    </location>
</feature>
<feature type="transmembrane region" description="Helical" evidence="7">
    <location>
        <begin position="16"/>
        <end position="35"/>
    </location>
</feature>
<dbReference type="Proteomes" id="UP000273143">
    <property type="component" value="Chromosome"/>
</dbReference>
<feature type="transmembrane region" description="Helical" evidence="7">
    <location>
        <begin position="382"/>
        <end position="399"/>
    </location>
</feature>
<protein>
    <submittedName>
        <fullName evidence="9">MFS transporter</fullName>
    </submittedName>
</protein>
<dbReference type="InterPro" id="IPR000849">
    <property type="entry name" value="Sugar_P_transporter"/>
</dbReference>
<name>A0A3Q9JMR8_9GAMM</name>
<keyword evidence="3 7" id="KW-0812">Transmembrane</keyword>
<sequence>MSISNTATPPKRKPTIVRWLIFILMLVLGAINYIDRTSLGIAMPFIQEEFGIHDERIVGLIHSAFFWSYALMQIPSGFLADRFKTRTIIAVATIIWGAFQAVGAACHQVLTLSLTRIGLGISEAPIMPAGAKLMGNWLTPNERGRGSMLLDGGAPLGTALGALLLTWLIGHFGSWRIAFIIAGVGTVVVGAMAWFFIRDKPSEHPSVNAEELTYIEEGINSAKTSSPSKTRLRDILPYLTQLNVLALIGGWACYSTVFYGLMVWVPAYLKTAHGFNVKEMGGAMTIMFLLCFVGQQLGGYIADKWRSAGTAPNKVFHVLLAISAIVSGGGVFLCANTSSPTMAVIFLTIALFPLRWASVYWSIPGLLGAQKMAGTITGTMNFCSNMTAAIVPILVGWMIHRTGSYYSAMMFFAFAAAGYLVCSMLINFNRPMVLKDPE</sequence>
<dbReference type="CDD" id="cd17319">
    <property type="entry name" value="MFS_ExuT_GudP_like"/>
    <property type="match status" value="1"/>
</dbReference>
<keyword evidence="4 7" id="KW-1133">Transmembrane helix</keyword>
<feature type="transmembrane region" description="Helical" evidence="7">
    <location>
        <begin position="341"/>
        <end position="361"/>
    </location>
</feature>
<dbReference type="PANTHER" id="PTHR11662">
    <property type="entry name" value="SOLUTE CARRIER FAMILY 17"/>
    <property type="match status" value="1"/>
</dbReference>
<feature type="transmembrane region" description="Helical" evidence="7">
    <location>
        <begin position="148"/>
        <end position="169"/>
    </location>
</feature>
<keyword evidence="5 7" id="KW-0472">Membrane</keyword>
<dbReference type="EMBL" id="CP029822">
    <property type="protein sequence ID" value="AZS51922.1"/>
    <property type="molecule type" value="Genomic_DNA"/>
</dbReference>
<evidence type="ECO:0000259" key="8">
    <source>
        <dbReference type="PROSITE" id="PS50850"/>
    </source>
</evidence>
<comment type="similarity">
    <text evidence="6">Belongs to the major facilitator superfamily. Phthalate permease family.</text>
</comment>
<dbReference type="PROSITE" id="PS50850">
    <property type="entry name" value="MFS"/>
    <property type="match status" value="1"/>
</dbReference>
<dbReference type="GO" id="GO:0005886">
    <property type="term" value="C:plasma membrane"/>
    <property type="evidence" value="ECO:0007669"/>
    <property type="project" value="UniProtKB-SubCell"/>
</dbReference>
<dbReference type="InterPro" id="IPR020846">
    <property type="entry name" value="MFS_dom"/>
</dbReference>
<feature type="domain" description="Major facilitator superfamily (MFS) profile" evidence="8">
    <location>
        <begin position="21"/>
        <end position="434"/>
    </location>
</feature>
<dbReference type="PIRSF" id="PIRSF002808">
    <property type="entry name" value="Hexose_phosphate_transp"/>
    <property type="match status" value="1"/>
</dbReference>
<dbReference type="PANTHER" id="PTHR11662:SF399">
    <property type="entry name" value="FI19708P1-RELATED"/>
    <property type="match status" value="1"/>
</dbReference>
<comment type="subcellular location">
    <subcellularLocation>
        <location evidence="1">Cell membrane</location>
        <topology evidence="1">Multi-pass membrane protein</topology>
    </subcellularLocation>
</comment>
<organism evidence="9 10">
    <name type="scientific">Entomomonas moraniae</name>
    <dbReference type="NCBI Taxonomy" id="2213226"/>
    <lineage>
        <taxon>Bacteria</taxon>
        <taxon>Pseudomonadati</taxon>
        <taxon>Pseudomonadota</taxon>
        <taxon>Gammaproteobacteria</taxon>
        <taxon>Pseudomonadales</taxon>
        <taxon>Pseudomonadaceae</taxon>
        <taxon>Entomomonas</taxon>
    </lineage>
</organism>
<accession>A0A3Q9JMR8</accession>
<dbReference type="InterPro" id="IPR036259">
    <property type="entry name" value="MFS_trans_sf"/>
</dbReference>
<evidence type="ECO:0000256" key="3">
    <source>
        <dbReference type="ARBA" id="ARBA00022692"/>
    </source>
</evidence>
<evidence type="ECO:0000256" key="1">
    <source>
        <dbReference type="ARBA" id="ARBA00004651"/>
    </source>
</evidence>
<evidence type="ECO:0000313" key="10">
    <source>
        <dbReference type="Proteomes" id="UP000273143"/>
    </source>
</evidence>
<evidence type="ECO:0000256" key="4">
    <source>
        <dbReference type="ARBA" id="ARBA00022989"/>
    </source>
</evidence>
<dbReference type="SUPFAM" id="SSF103473">
    <property type="entry name" value="MFS general substrate transporter"/>
    <property type="match status" value="1"/>
</dbReference>
<dbReference type="RefSeq" id="WP_109703860.1">
    <property type="nucleotide sequence ID" value="NZ_CP029822.1"/>
</dbReference>
<evidence type="ECO:0000313" key="9">
    <source>
        <dbReference type="EMBL" id="AZS51922.1"/>
    </source>
</evidence>
<keyword evidence="2" id="KW-1003">Cell membrane</keyword>
<dbReference type="InterPro" id="IPR011701">
    <property type="entry name" value="MFS"/>
</dbReference>
<evidence type="ECO:0000256" key="6">
    <source>
        <dbReference type="ARBA" id="ARBA00038514"/>
    </source>
</evidence>
<dbReference type="Gene3D" id="1.20.1250.20">
    <property type="entry name" value="MFS general substrate transporter like domains"/>
    <property type="match status" value="2"/>
</dbReference>